<name>A0AA38RGV3_9PEZI</name>
<comment type="caution">
    <text evidence="1">The sequence shown here is derived from an EMBL/GenBank/DDBJ whole genome shotgun (WGS) entry which is preliminary data.</text>
</comment>
<dbReference type="PANTHER" id="PTHR40780">
    <property type="entry name" value="DUF3669 DOMAIN-CONTAINING PROTEIN"/>
    <property type="match status" value="1"/>
</dbReference>
<evidence type="ECO:0000313" key="2">
    <source>
        <dbReference type="Proteomes" id="UP001174691"/>
    </source>
</evidence>
<organism evidence="1 2">
    <name type="scientific">Coniochaeta hoffmannii</name>
    <dbReference type="NCBI Taxonomy" id="91930"/>
    <lineage>
        <taxon>Eukaryota</taxon>
        <taxon>Fungi</taxon>
        <taxon>Dikarya</taxon>
        <taxon>Ascomycota</taxon>
        <taxon>Pezizomycotina</taxon>
        <taxon>Sordariomycetes</taxon>
        <taxon>Sordariomycetidae</taxon>
        <taxon>Coniochaetales</taxon>
        <taxon>Coniochaetaceae</taxon>
        <taxon>Coniochaeta</taxon>
    </lineage>
</organism>
<accession>A0AA38RGV3</accession>
<gene>
    <name evidence="1" type="ORF">NKR19_g5674</name>
</gene>
<dbReference type="AlphaFoldDB" id="A0AA38RGV3"/>
<dbReference type="EMBL" id="JANBVN010000080">
    <property type="protein sequence ID" value="KAJ9149546.1"/>
    <property type="molecule type" value="Genomic_DNA"/>
</dbReference>
<reference evidence="1" key="1">
    <citation type="submission" date="2022-07" db="EMBL/GenBank/DDBJ databases">
        <title>Fungi with potential for degradation of polypropylene.</title>
        <authorList>
            <person name="Gostincar C."/>
        </authorList>
    </citation>
    <scope>NUCLEOTIDE SEQUENCE</scope>
    <source>
        <strain evidence="1">EXF-13287</strain>
    </source>
</reference>
<dbReference type="PANTHER" id="PTHR40780:SF3">
    <property type="entry name" value="DUF3669 DOMAIN-CONTAINING PROTEIN"/>
    <property type="match status" value="1"/>
</dbReference>
<evidence type="ECO:0000313" key="1">
    <source>
        <dbReference type="EMBL" id="KAJ9149546.1"/>
    </source>
</evidence>
<protein>
    <submittedName>
        <fullName evidence="1">Uncharacterized protein</fullName>
    </submittedName>
</protein>
<proteinExistence type="predicted"/>
<keyword evidence="2" id="KW-1185">Reference proteome</keyword>
<dbReference type="Proteomes" id="UP001174691">
    <property type="component" value="Unassembled WGS sequence"/>
</dbReference>
<sequence>MEIITTRPSPLRKIGAGACGSVWADPSSSGLIVPLPAGHCGPPQVIKREDANPPRPITNEHAMQRQLLAAVQSLRDTNCFTVERTYPAHRWEGILNDPANEDCIVRVYFGRGRAAHRRHPVFSNLRNFPLHVDQVREWGLPAGQYARAMAEVLALVYWGAAVGWG</sequence>